<organism evidence="3 4">
    <name type="scientific">Aequorivita echinoideorum</name>
    <dbReference type="NCBI Taxonomy" id="1549647"/>
    <lineage>
        <taxon>Bacteria</taxon>
        <taxon>Pseudomonadati</taxon>
        <taxon>Bacteroidota</taxon>
        <taxon>Flavobacteriia</taxon>
        <taxon>Flavobacteriales</taxon>
        <taxon>Flavobacteriaceae</taxon>
        <taxon>Aequorivita</taxon>
    </lineage>
</organism>
<keyword evidence="4" id="KW-1185">Reference proteome</keyword>
<evidence type="ECO:0000313" key="3">
    <source>
        <dbReference type="EMBL" id="MBT0607936.1"/>
    </source>
</evidence>
<feature type="domain" description="Formyl transferase N-terminal" evidence="1">
    <location>
        <begin position="69"/>
        <end position="165"/>
    </location>
</feature>
<dbReference type="EMBL" id="JAHCTB010000003">
    <property type="protein sequence ID" value="MBT0607936.1"/>
    <property type="molecule type" value="Genomic_DNA"/>
</dbReference>
<dbReference type="InterPro" id="IPR002376">
    <property type="entry name" value="Formyl_transf_N"/>
</dbReference>
<proteinExistence type="predicted"/>
<gene>
    <name evidence="3" type="ORF">KIV10_07060</name>
</gene>
<dbReference type="PANTHER" id="PTHR11138:SF5">
    <property type="entry name" value="METHIONYL-TRNA FORMYLTRANSFERASE, MITOCHONDRIAL"/>
    <property type="match status" value="1"/>
</dbReference>
<comment type="caution">
    <text evidence="3">The sequence shown here is derived from an EMBL/GenBank/DDBJ whole genome shotgun (WGS) entry which is preliminary data.</text>
</comment>
<evidence type="ECO:0000313" key="4">
    <source>
        <dbReference type="Proteomes" id="UP001297092"/>
    </source>
</evidence>
<dbReference type="Pfam" id="PF18216">
    <property type="entry name" value="N_formyltrans_C"/>
    <property type="match status" value="1"/>
</dbReference>
<reference evidence="3 4" key="1">
    <citation type="submission" date="2021-05" db="EMBL/GenBank/DDBJ databases">
        <title>Aequorivita echinoideorum JCM 30378 genome.</title>
        <authorList>
            <person name="Zhang H."/>
            <person name="Li C."/>
        </authorList>
    </citation>
    <scope>NUCLEOTIDE SEQUENCE [LARGE SCALE GENOMIC DNA]</scope>
    <source>
        <strain evidence="3 4">JCM30378</strain>
    </source>
</reference>
<name>A0ABS5S3Z9_9FLAO</name>
<dbReference type="NCBIfam" id="NF005755">
    <property type="entry name" value="PRK07579.1"/>
    <property type="match status" value="1"/>
</dbReference>
<dbReference type="Proteomes" id="UP001297092">
    <property type="component" value="Unassembled WGS sequence"/>
</dbReference>
<feature type="domain" description="N-formyltransferase dimerization C-terminal" evidence="2">
    <location>
        <begin position="192"/>
        <end position="244"/>
    </location>
</feature>
<dbReference type="SUPFAM" id="SSF53328">
    <property type="entry name" value="Formyltransferase"/>
    <property type="match status" value="1"/>
</dbReference>
<dbReference type="InterPro" id="IPR040660">
    <property type="entry name" value="N_formyltrans_C"/>
</dbReference>
<evidence type="ECO:0000259" key="2">
    <source>
        <dbReference type="Pfam" id="PF18216"/>
    </source>
</evidence>
<protein>
    <submittedName>
        <fullName evidence="3">dTDP-4-amino-4,6-dideoxyglucose formyltransferase</fullName>
    </submittedName>
</protein>
<evidence type="ECO:0000259" key="1">
    <source>
        <dbReference type="Pfam" id="PF00551"/>
    </source>
</evidence>
<sequence>MFKNILFISDNPVICKRVVAIIRDSKYSHFKFNFGISPFSNRDDFEIDFFSINIYDLREEKVIDNIISKYDLIISLHCKQIFPKKLVNTIKCINVHPGYNPINRGWYPQVFSIINDLPIGATIHEIDNELDNGDIIDRTFVQKTLIDTSLSLYNKILDAEIELMKKNLENILNNNYTTIVPENTGNLYLKRDFNELRELNLDEETTMRKTINLLRALTHGEYKNAYFIDPEDGKKVFVSINLEK</sequence>
<dbReference type="RefSeq" id="WP_214112820.1">
    <property type="nucleotide sequence ID" value="NZ_JAHCTB010000003.1"/>
</dbReference>
<dbReference type="Gene3D" id="3.40.50.170">
    <property type="entry name" value="Formyl transferase, N-terminal domain"/>
    <property type="match status" value="1"/>
</dbReference>
<dbReference type="InterPro" id="IPR036477">
    <property type="entry name" value="Formyl_transf_N_sf"/>
</dbReference>
<dbReference type="PANTHER" id="PTHR11138">
    <property type="entry name" value="METHIONYL-TRNA FORMYLTRANSFERASE"/>
    <property type="match status" value="1"/>
</dbReference>
<accession>A0ABS5S3Z9</accession>
<dbReference type="Pfam" id="PF00551">
    <property type="entry name" value="Formyl_trans_N"/>
    <property type="match status" value="1"/>
</dbReference>